<sequence>MGFEGVKIVKTPSKRILLVEFIGCVINMSCFLRSVKS</sequence>
<protein>
    <submittedName>
        <fullName evidence="1">Uncharacterized protein</fullName>
    </submittedName>
</protein>
<dbReference type="Proteomes" id="UP000585970">
    <property type="component" value="Unassembled WGS sequence"/>
</dbReference>
<accession>A0A840DWM2</accession>
<organism evidence="1 2">
    <name type="scientific">Bartonella fuyuanensis</name>
    <dbReference type="NCBI Taxonomy" id="1460968"/>
    <lineage>
        <taxon>Bacteria</taxon>
        <taxon>Pseudomonadati</taxon>
        <taxon>Pseudomonadota</taxon>
        <taxon>Alphaproteobacteria</taxon>
        <taxon>Hyphomicrobiales</taxon>
        <taxon>Bartonellaceae</taxon>
        <taxon>Bartonella</taxon>
    </lineage>
</organism>
<dbReference type="EMBL" id="JACIFE010000052">
    <property type="protein sequence ID" value="MBB4077340.1"/>
    <property type="molecule type" value="Genomic_DNA"/>
</dbReference>
<gene>
    <name evidence="1" type="ORF">GGR08_001671</name>
</gene>
<reference evidence="1 2" key="1">
    <citation type="submission" date="2020-08" db="EMBL/GenBank/DDBJ databases">
        <title>Genomic Encyclopedia of Type Strains, Phase IV (KMG-IV): sequencing the most valuable type-strain genomes for metagenomic binning, comparative biology and taxonomic classification.</title>
        <authorList>
            <person name="Goeker M."/>
        </authorList>
    </citation>
    <scope>NUCLEOTIDE SEQUENCE [LARGE SCALE GENOMIC DNA]</scope>
    <source>
        <strain evidence="1 2">DSM 100694</strain>
    </source>
</reference>
<dbReference type="AlphaFoldDB" id="A0A840DWM2"/>
<keyword evidence="2" id="KW-1185">Reference proteome</keyword>
<name>A0A840DWM2_9HYPH</name>
<comment type="caution">
    <text evidence="1">The sequence shown here is derived from an EMBL/GenBank/DDBJ whole genome shotgun (WGS) entry which is preliminary data.</text>
</comment>
<evidence type="ECO:0000313" key="1">
    <source>
        <dbReference type="EMBL" id="MBB4077340.1"/>
    </source>
</evidence>
<evidence type="ECO:0000313" key="2">
    <source>
        <dbReference type="Proteomes" id="UP000585970"/>
    </source>
</evidence>
<proteinExistence type="predicted"/>